<evidence type="ECO:0000256" key="2">
    <source>
        <dbReference type="ARBA" id="ARBA00022448"/>
    </source>
</evidence>
<evidence type="ECO:0000256" key="4">
    <source>
        <dbReference type="ARBA" id="ARBA00022741"/>
    </source>
</evidence>
<dbReference type="AlphaFoldDB" id="A0A6N4WBQ9"/>
<keyword evidence="2" id="KW-0813">Transport</keyword>
<keyword evidence="9" id="KW-1185">Reference proteome</keyword>
<dbReference type="SMART" id="SM00382">
    <property type="entry name" value="AAA"/>
    <property type="match status" value="1"/>
</dbReference>
<evidence type="ECO:0000256" key="1">
    <source>
        <dbReference type="ARBA" id="ARBA00004202"/>
    </source>
</evidence>
<dbReference type="PANTHER" id="PTHR43166:SF35">
    <property type="entry name" value="L-CYSTINE IMPORT ATP-BINDING PROTEIN TCYN"/>
    <property type="match status" value="1"/>
</dbReference>
<keyword evidence="3" id="KW-1003">Cell membrane</keyword>
<evidence type="ECO:0000256" key="5">
    <source>
        <dbReference type="ARBA" id="ARBA00022840"/>
    </source>
</evidence>
<evidence type="ECO:0000259" key="7">
    <source>
        <dbReference type="PROSITE" id="PS50893"/>
    </source>
</evidence>
<dbReference type="Gene3D" id="3.40.50.300">
    <property type="entry name" value="P-loop containing nucleotide triphosphate hydrolases"/>
    <property type="match status" value="1"/>
</dbReference>
<dbReference type="KEGG" id="many:MANY_35420"/>
<dbReference type="InterPro" id="IPR003439">
    <property type="entry name" value="ABC_transporter-like_ATP-bd"/>
</dbReference>
<accession>A0A6N4WBQ9</accession>
<keyword evidence="4" id="KW-0547">Nucleotide-binding</keyword>
<dbReference type="GO" id="GO:0015424">
    <property type="term" value="F:ABC-type amino acid transporter activity"/>
    <property type="evidence" value="ECO:0007669"/>
    <property type="project" value="InterPro"/>
</dbReference>
<comment type="subcellular location">
    <subcellularLocation>
        <location evidence="1">Cell membrane</location>
        <topology evidence="1">Peripheral membrane protein</topology>
    </subcellularLocation>
</comment>
<dbReference type="PANTHER" id="PTHR43166">
    <property type="entry name" value="AMINO ACID IMPORT ATP-BINDING PROTEIN"/>
    <property type="match status" value="1"/>
</dbReference>
<dbReference type="EMBL" id="AP022620">
    <property type="protein sequence ID" value="BBZ78205.1"/>
    <property type="molecule type" value="Genomic_DNA"/>
</dbReference>
<dbReference type="InterPro" id="IPR050086">
    <property type="entry name" value="MetN_ABC_transporter-like"/>
</dbReference>
<dbReference type="GO" id="GO:0005886">
    <property type="term" value="C:plasma membrane"/>
    <property type="evidence" value="ECO:0007669"/>
    <property type="project" value="UniProtKB-SubCell"/>
</dbReference>
<evidence type="ECO:0000313" key="8">
    <source>
        <dbReference type="EMBL" id="BBZ78205.1"/>
    </source>
</evidence>
<dbReference type="InterPro" id="IPR003593">
    <property type="entry name" value="AAA+_ATPase"/>
</dbReference>
<feature type="domain" description="ABC transporter" evidence="7">
    <location>
        <begin position="16"/>
        <end position="254"/>
    </location>
</feature>
<proteinExistence type="predicted"/>
<organism evidence="8 9">
    <name type="scientific">Mycolicibacterium anyangense</name>
    <dbReference type="NCBI Taxonomy" id="1431246"/>
    <lineage>
        <taxon>Bacteria</taxon>
        <taxon>Bacillati</taxon>
        <taxon>Actinomycetota</taxon>
        <taxon>Actinomycetes</taxon>
        <taxon>Mycobacteriales</taxon>
        <taxon>Mycobacteriaceae</taxon>
        <taxon>Mycolicibacterium</taxon>
    </lineage>
</organism>
<dbReference type="RefSeq" id="WP_163805401.1">
    <property type="nucleotide sequence ID" value="NZ_AP022620.1"/>
</dbReference>
<dbReference type="SUPFAM" id="SSF52540">
    <property type="entry name" value="P-loop containing nucleoside triphosphate hydrolases"/>
    <property type="match status" value="1"/>
</dbReference>
<dbReference type="InterPro" id="IPR030679">
    <property type="entry name" value="ABC_ATPase_HisP-typ"/>
</dbReference>
<evidence type="ECO:0000256" key="6">
    <source>
        <dbReference type="ARBA" id="ARBA00023136"/>
    </source>
</evidence>
<evidence type="ECO:0000256" key="3">
    <source>
        <dbReference type="ARBA" id="ARBA00022475"/>
    </source>
</evidence>
<reference evidence="8 9" key="1">
    <citation type="journal article" date="2019" name="Emerg. Microbes Infect.">
        <title>Comprehensive subspecies identification of 175 nontuberculous mycobacteria species based on 7547 genomic profiles.</title>
        <authorList>
            <person name="Matsumoto Y."/>
            <person name="Kinjo T."/>
            <person name="Motooka D."/>
            <person name="Nabeya D."/>
            <person name="Jung N."/>
            <person name="Uechi K."/>
            <person name="Horii T."/>
            <person name="Iida T."/>
            <person name="Fujita J."/>
            <person name="Nakamura S."/>
        </authorList>
    </citation>
    <scope>NUCLEOTIDE SEQUENCE [LARGE SCALE GENOMIC DNA]</scope>
    <source>
        <strain evidence="8 9">JCM 30275</strain>
    </source>
</reference>
<name>A0A6N4WBQ9_9MYCO</name>
<dbReference type="Proteomes" id="UP000467249">
    <property type="component" value="Chromosome"/>
</dbReference>
<dbReference type="PROSITE" id="PS50893">
    <property type="entry name" value="ABC_TRANSPORTER_2"/>
    <property type="match status" value="1"/>
</dbReference>
<protein>
    <submittedName>
        <fullName evidence="8">ABC transporter ATP-binding protein</fullName>
    </submittedName>
</protein>
<dbReference type="InterPro" id="IPR027417">
    <property type="entry name" value="P-loop_NTPase"/>
</dbReference>
<sequence length="261" mass="28748">MSDSAAQKTDDIEYRVTAEGVEKAFGDNKVLKGVSFKVQKGTATTIIGPSGSGKTTLLRTLNALDRADAGVIRVDDIELDFSQPIPKPEVRRFQSRSGFVFQGHNLFPHKTVLENVTEGPLIVQKRPKDEVIAEALTLLDQVGLAEKRDQYPYELSGGQQQRVGIARALALKPRLVLFDEPTSALDPELVGEVLSVIKDLAVQGWTLVIVTHEIQFARQVSDQVLFTDQGIILEQGPPSEVIGNPKEARTRQFLERVLNPL</sequence>
<keyword evidence="5 8" id="KW-0067">ATP-binding</keyword>
<evidence type="ECO:0000313" key="9">
    <source>
        <dbReference type="Proteomes" id="UP000467249"/>
    </source>
</evidence>
<dbReference type="InterPro" id="IPR017871">
    <property type="entry name" value="ABC_transporter-like_CS"/>
</dbReference>
<keyword evidence="6" id="KW-0472">Membrane</keyword>
<dbReference type="PIRSF" id="PIRSF039085">
    <property type="entry name" value="ABC_ATPase_HisP"/>
    <property type="match status" value="1"/>
</dbReference>
<dbReference type="Pfam" id="PF00005">
    <property type="entry name" value="ABC_tran"/>
    <property type="match status" value="1"/>
</dbReference>
<gene>
    <name evidence="8" type="ORF">MANY_35420</name>
</gene>
<dbReference type="GO" id="GO:0016887">
    <property type="term" value="F:ATP hydrolysis activity"/>
    <property type="evidence" value="ECO:0007669"/>
    <property type="project" value="InterPro"/>
</dbReference>
<dbReference type="GO" id="GO:0005524">
    <property type="term" value="F:ATP binding"/>
    <property type="evidence" value="ECO:0007669"/>
    <property type="project" value="UniProtKB-KW"/>
</dbReference>
<dbReference type="PROSITE" id="PS00211">
    <property type="entry name" value="ABC_TRANSPORTER_1"/>
    <property type="match status" value="1"/>
</dbReference>